<protein>
    <recommendedName>
        <fullName evidence="2">PLL-like beta propeller domain-containing protein</fullName>
    </recommendedName>
</protein>
<dbReference type="Pfam" id="PF26607">
    <property type="entry name" value="DUF8189"/>
    <property type="match status" value="1"/>
</dbReference>
<keyword evidence="4" id="KW-1185">Reference proteome</keyword>
<feature type="domain" description="PLL-like beta propeller" evidence="2">
    <location>
        <begin position="420"/>
        <end position="684"/>
    </location>
</feature>
<evidence type="ECO:0000256" key="1">
    <source>
        <dbReference type="SAM" id="MobiDB-lite"/>
    </source>
</evidence>
<comment type="caution">
    <text evidence="3">The sequence shown here is derived from an EMBL/GenBank/DDBJ whole genome shotgun (WGS) entry which is preliminary data.</text>
</comment>
<dbReference type="AlphaFoldDB" id="A0A939PKZ3"/>
<evidence type="ECO:0000313" key="3">
    <source>
        <dbReference type="EMBL" id="MBO2454545.1"/>
    </source>
</evidence>
<evidence type="ECO:0000313" key="4">
    <source>
        <dbReference type="Proteomes" id="UP000669179"/>
    </source>
</evidence>
<reference evidence="3" key="1">
    <citation type="submission" date="2021-03" db="EMBL/GenBank/DDBJ databases">
        <authorList>
            <person name="Kanchanasin P."/>
            <person name="Saeng-In P."/>
            <person name="Phongsopitanun W."/>
            <person name="Yuki M."/>
            <person name="Kudo T."/>
            <person name="Ohkuma M."/>
            <person name="Tanasupawat S."/>
        </authorList>
    </citation>
    <scope>NUCLEOTIDE SEQUENCE</scope>
    <source>
        <strain evidence="3">GKU 128</strain>
    </source>
</reference>
<gene>
    <name evidence="3" type="ORF">J4573_46180</name>
</gene>
<dbReference type="RefSeq" id="WP_208262753.1">
    <property type="nucleotide sequence ID" value="NZ_JAGEOJ010000027.1"/>
</dbReference>
<feature type="region of interest" description="Disordered" evidence="1">
    <location>
        <begin position="720"/>
        <end position="741"/>
    </location>
</feature>
<dbReference type="Proteomes" id="UP000669179">
    <property type="component" value="Unassembled WGS sequence"/>
</dbReference>
<evidence type="ECO:0000259" key="2">
    <source>
        <dbReference type="Pfam" id="PF26607"/>
    </source>
</evidence>
<dbReference type="InterPro" id="IPR058502">
    <property type="entry name" value="PLL-like_beta-prop"/>
</dbReference>
<organism evidence="3 4">
    <name type="scientific">Actinomadura barringtoniae</name>
    <dbReference type="NCBI Taxonomy" id="1427535"/>
    <lineage>
        <taxon>Bacteria</taxon>
        <taxon>Bacillati</taxon>
        <taxon>Actinomycetota</taxon>
        <taxon>Actinomycetes</taxon>
        <taxon>Streptosporangiales</taxon>
        <taxon>Thermomonosporaceae</taxon>
        <taxon>Actinomadura</taxon>
    </lineage>
</organism>
<feature type="compositionally biased region" description="Polar residues" evidence="1">
    <location>
        <begin position="720"/>
        <end position="730"/>
    </location>
</feature>
<proteinExistence type="predicted"/>
<name>A0A939PKZ3_9ACTN</name>
<dbReference type="EMBL" id="JAGEOJ010000027">
    <property type="protein sequence ID" value="MBO2454545.1"/>
    <property type="molecule type" value="Genomic_DNA"/>
</dbReference>
<dbReference type="SUPFAM" id="SSF89372">
    <property type="entry name" value="Fucose-specific lectin"/>
    <property type="match status" value="1"/>
</dbReference>
<accession>A0A939PKZ3</accession>
<sequence>MKIAGIGGLPASGLATVALNLSAVGGAAGRLVAYPSGTAEPPTTSLEYMTDADPSPGIYRQNMVITKVGADGQIKIANKQPKSDTELNIALLYADVEGYTLTGAGATAGSTFVPLKPTRIAPVTVPANGSATLEPLGKGGVPSSNVSHVVFTLAAKGAASGRVTVYPSGTTKPSDASVDYGAGLLFHNHVIAKLGADGKLSVSNSGSGAVALTFDVAGYFATPQTAAIGSTVVPINPTRLASGVAIAANSIYTLAPLGTAGIPNDGVSGVAVSITAASTSTTFKGGGAVRVFPSGTPDAGTHAVSVVAGTAPVTGSISAKLGADGKLSILNSSSIQIKIWVDVSAYFKIAPSGCTSASPAAPRKMKAAVAAALPVEQYSPMSALQQTPSDNSLPPLQYAYTDNYGWLMQGYQPDPGDWHNIQWTAISGNESFTGRPALGEQADGRLQVVAHNTTGTLWWGTQQVKNQSQWGALNDVGGAIGSSVSLARHDDAQVGFLVDSFGGGGLWALVQAGANDPYSEYRYLGMSGLSTATTPVAVPVREGLRIFALDTSGVWKTALYSHGQLSNCASISEPGFSGQPAVVVLPGSRAQLFVRNPDGKLVTKRQDDAGGFPQDWTQVGVGDLTVVGNPAALISPLTGKLEVLARSTDDLVYNTGETVQGSGVWRDWDSPFGAGRESATDPTVFAYNGTNGTAWTVVIRNVNNKLDGYVVDRTSQGQGLTANGAPQFTHHSLAAPPAAKR</sequence>